<dbReference type="Proteomes" id="UP000016932">
    <property type="component" value="Unassembled WGS sequence"/>
</dbReference>
<proteinExistence type="predicted"/>
<protein>
    <recommendedName>
        <fullName evidence="4">AA1-like domain-containing protein</fullName>
    </recommendedName>
</protein>
<evidence type="ECO:0008006" key="4">
    <source>
        <dbReference type="Google" id="ProtNLM"/>
    </source>
</evidence>
<dbReference type="EMBL" id="KB446556">
    <property type="protein sequence ID" value="EME86784.1"/>
    <property type="molecule type" value="Genomic_DNA"/>
</dbReference>
<organism evidence="2 3">
    <name type="scientific">Pseudocercospora fijiensis (strain CIRAD86)</name>
    <name type="common">Black leaf streak disease fungus</name>
    <name type="synonym">Mycosphaerella fijiensis</name>
    <dbReference type="NCBI Taxonomy" id="383855"/>
    <lineage>
        <taxon>Eukaryota</taxon>
        <taxon>Fungi</taxon>
        <taxon>Dikarya</taxon>
        <taxon>Ascomycota</taxon>
        <taxon>Pezizomycotina</taxon>
        <taxon>Dothideomycetes</taxon>
        <taxon>Dothideomycetidae</taxon>
        <taxon>Mycosphaerellales</taxon>
        <taxon>Mycosphaerellaceae</taxon>
        <taxon>Pseudocercospora</taxon>
    </lineage>
</organism>
<dbReference type="KEGG" id="pfj:MYCFIDRAFT_182071"/>
<feature type="chain" id="PRO_5004031063" description="AA1-like domain-containing protein" evidence="1">
    <location>
        <begin position="25"/>
        <end position="169"/>
    </location>
</feature>
<evidence type="ECO:0000313" key="2">
    <source>
        <dbReference type="EMBL" id="EME86784.1"/>
    </source>
</evidence>
<accession>M3A6S1</accession>
<dbReference type="GeneID" id="19334588"/>
<dbReference type="HOGENOM" id="CLU_1489891_0_0_1"/>
<name>M3A6S1_PSEFD</name>
<gene>
    <name evidence="2" type="ORF">MYCFIDRAFT_182071</name>
</gene>
<keyword evidence="1" id="KW-0732">Signal</keyword>
<keyword evidence="3" id="KW-1185">Reference proteome</keyword>
<reference evidence="2 3" key="1">
    <citation type="journal article" date="2012" name="PLoS Pathog.">
        <title>Diverse lifestyles and strategies of plant pathogenesis encoded in the genomes of eighteen Dothideomycetes fungi.</title>
        <authorList>
            <person name="Ohm R.A."/>
            <person name="Feau N."/>
            <person name="Henrissat B."/>
            <person name="Schoch C.L."/>
            <person name="Horwitz B.A."/>
            <person name="Barry K.W."/>
            <person name="Condon B.J."/>
            <person name="Copeland A.C."/>
            <person name="Dhillon B."/>
            <person name="Glaser F."/>
            <person name="Hesse C.N."/>
            <person name="Kosti I."/>
            <person name="LaButti K."/>
            <person name="Lindquist E.A."/>
            <person name="Lucas S."/>
            <person name="Salamov A.A."/>
            <person name="Bradshaw R.E."/>
            <person name="Ciuffetti L."/>
            <person name="Hamelin R.C."/>
            <person name="Kema G.H.J."/>
            <person name="Lawrence C."/>
            <person name="Scott J.A."/>
            <person name="Spatafora J.W."/>
            <person name="Turgeon B.G."/>
            <person name="de Wit P.J.G.M."/>
            <person name="Zhong S."/>
            <person name="Goodwin S.B."/>
            <person name="Grigoriev I.V."/>
        </authorList>
    </citation>
    <scope>NUCLEOTIDE SEQUENCE [LARGE SCALE GENOMIC DNA]</scope>
    <source>
        <strain evidence="2 3">CIRAD86</strain>
    </source>
</reference>
<feature type="signal peptide" evidence="1">
    <location>
        <begin position="1"/>
        <end position="24"/>
    </location>
</feature>
<dbReference type="VEuPathDB" id="FungiDB:MYCFIDRAFT_182071"/>
<dbReference type="eggNOG" id="ENOG502R9G7">
    <property type="taxonomic scope" value="Eukaryota"/>
</dbReference>
<dbReference type="AlphaFoldDB" id="M3A6S1"/>
<dbReference type="OrthoDB" id="3642993at2759"/>
<dbReference type="RefSeq" id="XP_007923939.1">
    <property type="nucleotide sequence ID" value="XM_007925748.1"/>
</dbReference>
<evidence type="ECO:0000313" key="3">
    <source>
        <dbReference type="Proteomes" id="UP000016932"/>
    </source>
</evidence>
<evidence type="ECO:0000256" key="1">
    <source>
        <dbReference type="SAM" id="SignalP"/>
    </source>
</evidence>
<sequence length="169" mass="18446">MFSSSSSSSSKLLALLLAPSTTAAALYFHLSPFHTTTTPTTHALNFTISNPNAVYEQGGSASRHCNLTWSTTPPTCLTECSDSGYPYFFRIRPDSYKHAGEFELEVLEYYVYKNSVINNATISLREGEEGYGCVRGGEGSVVCGFEEGEGVDVSFKERFGVGYPEDVCE</sequence>